<feature type="transmembrane region" description="Helical" evidence="5">
    <location>
        <begin position="85"/>
        <end position="105"/>
    </location>
</feature>
<dbReference type="InterPro" id="IPR011547">
    <property type="entry name" value="SLC26A/SulP_dom"/>
</dbReference>
<name>A0A5A7N9L8_9PROT</name>
<evidence type="ECO:0000313" key="8">
    <source>
        <dbReference type="Proteomes" id="UP000324996"/>
    </source>
</evidence>
<proteinExistence type="predicted"/>
<keyword evidence="3 5" id="KW-1133">Transmembrane helix</keyword>
<feature type="transmembrane region" description="Helical" evidence="5">
    <location>
        <begin position="12"/>
        <end position="32"/>
    </location>
</feature>
<sequence>MSYNVDQIRGDIFGGLTAAVVALPLALAFGVASGAGPIAGLYGAIIVGFFAAVLGGTPTQISGPTGPMVVVFAGVFAAFSDQLELVFTAVILAGLFMILGGFLRLGTYIRLVPYPVISGFMSGIGCIIIILQFGQLMGQESSSSPLMALGNIPDAISNPNLSA</sequence>
<evidence type="ECO:0000259" key="6">
    <source>
        <dbReference type="Pfam" id="PF00916"/>
    </source>
</evidence>
<protein>
    <recommendedName>
        <fullName evidence="6">SLC26A/SulP transporter domain-containing protein</fullName>
    </recommendedName>
</protein>
<feature type="transmembrane region" description="Helical" evidence="5">
    <location>
        <begin position="38"/>
        <end position="54"/>
    </location>
</feature>
<comment type="caution">
    <text evidence="7">The sequence shown here is derived from an EMBL/GenBank/DDBJ whole genome shotgun (WGS) entry which is preliminary data.</text>
</comment>
<evidence type="ECO:0000256" key="3">
    <source>
        <dbReference type="ARBA" id="ARBA00022989"/>
    </source>
</evidence>
<keyword evidence="4 5" id="KW-0472">Membrane</keyword>
<evidence type="ECO:0000256" key="1">
    <source>
        <dbReference type="ARBA" id="ARBA00004141"/>
    </source>
</evidence>
<feature type="transmembrane region" description="Helical" evidence="5">
    <location>
        <begin position="61"/>
        <end position="79"/>
    </location>
</feature>
<feature type="domain" description="SLC26A/SulP transporter" evidence="6">
    <location>
        <begin position="9"/>
        <end position="145"/>
    </location>
</feature>
<reference evidence="7 8" key="1">
    <citation type="submission" date="2019-09" db="EMBL/GenBank/DDBJ databases">
        <title>NBRP : Genome information of microbial organism related human and environment.</title>
        <authorList>
            <person name="Hattori M."/>
            <person name="Oshima K."/>
            <person name="Inaba H."/>
            <person name="Suda W."/>
            <person name="Sakamoto M."/>
            <person name="Iino T."/>
            <person name="Kitahara M."/>
            <person name="Oshida Y."/>
            <person name="Iida T."/>
            <person name="Kudo T."/>
            <person name="Itoh T."/>
            <person name="Ohkuma M."/>
        </authorList>
    </citation>
    <scope>NUCLEOTIDE SEQUENCE [LARGE SCALE GENOMIC DNA]</scope>
    <source>
        <strain evidence="7 8">Q-1</strain>
    </source>
</reference>
<dbReference type="GO" id="GO:0016020">
    <property type="term" value="C:membrane"/>
    <property type="evidence" value="ECO:0007669"/>
    <property type="project" value="UniProtKB-SubCell"/>
</dbReference>
<dbReference type="AlphaFoldDB" id="A0A5A7N9L8"/>
<gene>
    <name evidence="7" type="ORF">JCM17846_13480</name>
</gene>
<accession>A0A5A7N9L8</accession>
<evidence type="ECO:0000256" key="5">
    <source>
        <dbReference type="SAM" id="Phobius"/>
    </source>
</evidence>
<dbReference type="GO" id="GO:0055085">
    <property type="term" value="P:transmembrane transport"/>
    <property type="evidence" value="ECO:0007669"/>
    <property type="project" value="InterPro"/>
</dbReference>
<dbReference type="EMBL" id="BKCN01000005">
    <property type="protein sequence ID" value="GER03666.1"/>
    <property type="molecule type" value="Genomic_DNA"/>
</dbReference>
<evidence type="ECO:0000256" key="2">
    <source>
        <dbReference type="ARBA" id="ARBA00022692"/>
    </source>
</evidence>
<evidence type="ECO:0000256" key="4">
    <source>
        <dbReference type="ARBA" id="ARBA00023136"/>
    </source>
</evidence>
<evidence type="ECO:0000313" key="7">
    <source>
        <dbReference type="EMBL" id="GER03666.1"/>
    </source>
</evidence>
<dbReference type="PANTHER" id="PTHR11814">
    <property type="entry name" value="SULFATE TRANSPORTER"/>
    <property type="match status" value="1"/>
</dbReference>
<comment type="subcellular location">
    <subcellularLocation>
        <location evidence="1">Membrane</location>
        <topology evidence="1">Multi-pass membrane protein</topology>
    </subcellularLocation>
</comment>
<dbReference type="Proteomes" id="UP000324996">
    <property type="component" value="Unassembled WGS sequence"/>
</dbReference>
<feature type="transmembrane region" description="Helical" evidence="5">
    <location>
        <begin position="112"/>
        <end position="133"/>
    </location>
</feature>
<dbReference type="InterPro" id="IPR001902">
    <property type="entry name" value="SLC26A/SulP_fam"/>
</dbReference>
<keyword evidence="2 5" id="KW-0812">Transmembrane</keyword>
<organism evidence="7 8">
    <name type="scientific">Iodidimonas nitroreducens</name>
    <dbReference type="NCBI Taxonomy" id="1236968"/>
    <lineage>
        <taxon>Bacteria</taxon>
        <taxon>Pseudomonadati</taxon>
        <taxon>Pseudomonadota</taxon>
        <taxon>Alphaproteobacteria</taxon>
        <taxon>Iodidimonadales</taxon>
        <taxon>Iodidimonadaceae</taxon>
        <taxon>Iodidimonas</taxon>
    </lineage>
</organism>
<keyword evidence="8" id="KW-1185">Reference proteome</keyword>
<dbReference type="Pfam" id="PF00916">
    <property type="entry name" value="Sulfate_transp"/>
    <property type="match status" value="1"/>
</dbReference>